<accession>A0A2V1E1S0</accession>
<feature type="compositionally biased region" description="Polar residues" evidence="1">
    <location>
        <begin position="42"/>
        <end position="54"/>
    </location>
</feature>
<dbReference type="AlphaFoldDB" id="A0A2V1E1S0"/>
<keyword evidence="2" id="KW-0812">Transmembrane</keyword>
<sequence>MPPISQFPPARVYLKSMGTKAGAAAASSSASSSSTVAARTSNQLPRYSTTASSARSEKDMQKDSEEIGRREIRPTTTARRLSQDVGVYESGTSHISETVLLVGNDSSWVKVSVWEAGCLLNLLQLCFYVCVIVFMGSVGLLVKASHMKRPEEH</sequence>
<protein>
    <submittedName>
        <fullName evidence="3">Uncharacterized protein</fullName>
    </submittedName>
</protein>
<feature type="region of interest" description="Disordered" evidence="1">
    <location>
        <begin position="24"/>
        <end position="83"/>
    </location>
</feature>
<evidence type="ECO:0000313" key="3">
    <source>
        <dbReference type="EMBL" id="PVI04256.1"/>
    </source>
</evidence>
<keyword evidence="4" id="KW-1185">Reference proteome</keyword>
<feature type="compositionally biased region" description="Basic and acidic residues" evidence="1">
    <location>
        <begin position="55"/>
        <end position="73"/>
    </location>
</feature>
<keyword evidence="2" id="KW-0472">Membrane</keyword>
<name>A0A2V1E1S0_9PLEO</name>
<feature type="compositionally biased region" description="Low complexity" evidence="1">
    <location>
        <begin position="24"/>
        <end position="41"/>
    </location>
</feature>
<keyword evidence="2" id="KW-1133">Transmembrane helix</keyword>
<evidence type="ECO:0000256" key="1">
    <source>
        <dbReference type="SAM" id="MobiDB-lite"/>
    </source>
</evidence>
<evidence type="ECO:0000256" key="2">
    <source>
        <dbReference type="SAM" id="Phobius"/>
    </source>
</evidence>
<feature type="transmembrane region" description="Helical" evidence="2">
    <location>
        <begin position="122"/>
        <end position="142"/>
    </location>
</feature>
<dbReference type="EMBL" id="KZ805323">
    <property type="protein sequence ID" value="PVI04256.1"/>
    <property type="molecule type" value="Genomic_DNA"/>
</dbReference>
<evidence type="ECO:0000313" key="4">
    <source>
        <dbReference type="Proteomes" id="UP000244855"/>
    </source>
</evidence>
<reference evidence="3 4" key="1">
    <citation type="journal article" date="2018" name="Sci. Rep.">
        <title>Comparative genomics provides insights into the lifestyle and reveals functional heterogeneity of dark septate endophytic fungi.</title>
        <authorList>
            <person name="Knapp D.G."/>
            <person name="Nemeth J.B."/>
            <person name="Barry K."/>
            <person name="Hainaut M."/>
            <person name="Henrissat B."/>
            <person name="Johnson J."/>
            <person name="Kuo A."/>
            <person name="Lim J.H.P."/>
            <person name="Lipzen A."/>
            <person name="Nolan M."/>
            <person name="Ohm R.A."/>
            <person name="Tamas L."/>
            <person name="Grigoriev I.V."/>
            <person name="Spatafora J.W."/>
            <person name="Nagy L.G."/>
            <person name="Kovacs G.M."/>
        </authorList>
    </citation>
    <scope>NUCLEOTIDE SEQUENCE [LARGE SCALE GENOMIC DNA]</scope>
    <source>
        <strain evidence="3 4">DSE2036</strain>
    </source>
</reference>
<organism evidence="3 4">
    <name type="scientific">Periconia macrospinosa</name>
    <dbReference type="NCBI Taxonomy" id="97972"/>
    <lineage>
        <taxon>Eukaryota</taxon>
        <taxon>Fungi</taxon>
        <taxon>Dikarya</taxon>
        <taxon>Ascomycota</taxon>
        <taxon>Pezizomycotina</taxon>
        <taxon>Dothideomycetes</taxon>
        <taxon>Pleosporomycetidae</taxon>
        <taxon>Pleosporales</taxon>
        <taxon>Massarineae</taxon>
        <taxon>Periconiaceae</taxon>
        <taxon>Periconia</taxon>
    </lineage>
</organism>
<gene>
    <name evidence="3" type="ORF">DM02DRAFT_193323</name>
</gene>
<proteinExistence type="predicted"/>
<dbReference type="Proteomes" id="UP000244855">
    <property type="component" value="Unassembled WGS sequence"/>
</dbReference>